<protein>
    <submittedName>
        <fullName evidence="3">Helix-turn-helix domain-containing protein</fullName>
    </submittedName>
</protein>
<proteinExistence type="predicted"/>
<dbReference type="Pfam" id="PF12844">
    <property type="entry name" value="HTH_19"/>
    <property type="match status" value="1"/>
</dbReference>
<organism evidence="3 4">
    <name type="scientific">Chryseobacterium taihuense</name>
    <dbReference type="NCBI Taxonomy" id="1141221"/>
    <lineage>
        <taxon>Bacteria</taxon>
        <taxon>Pseudomonadati</taxon>
        <taxon>Bacteroidota</taxon>
        <taxon>Flavobacteriia</taxon>
        <taxon>Flavobacteriales</taxon>
        <taxon>Weeksellaceae</taxon>
        <taxon>Chryseobacterium group</taxon>
        <taxon>Chryseobacterium</taxon>
    </lineage>
</organism>
<comment type="caution">
    <text evidence="3">The sequence shown here is derived from an EMBL/GenBank/DDBJ whole genome shotgun (WGS) entry which is preliminary data.</text>
</comment>
<keyword evidence="4" id="KW-1185">Reference proteome</keyword>
<dbReference type="InterPro" id="IPR050807">
    <property type="entry name" value="TransReg_Diox_bact_type"/>
</dbReference>
<evidence type="ECO:0000256" key="1">
    <source>
        <dbReference type="ARBA" id="ARBA00023125"/>
    </source>
</evidence>
<evidence type="ECO:0000259" key="2">
    <source>
        <dbReference type="PROSITE" id="PS50943"/>
    </source>
</evidence>
<keyword evidence="1" id="KW-0238">DNA-binding</keyword>
<gene>
    <name evidence="3" type="ORF">SAMN05216273_12412</name>
</gene>
<dbReference type="PANTHER" id="PTHR46797">
    <property type="entry name" value="HTH-TYPE TRANSCRIPTIONAL REGULATOR"/>
    <property type="match status" value="1"/>
</dbReference>
<feature type="domain" description="HTH cro/C1-type" evidence="2">
    <location>
        <begin position="9"/>
        <end position="64"/>
    </location>
</feature>
<dbReference type="CDD" id="cd00093">
    <property type="entry name" value="HTH_XRE"/>
    <property type="match status" value="1"/>
</dbReference>
<dbReference type="Proteomes" id="UP000199242">
    <property type="component" value="Unassembled WGS sequence"/>
</dbReference>
<evidence type="ECO:0000313" key="4">
    <source>
        <dbReference type="Proteomes" id="UP000199242"/>
    </source>
</evidence>
<accession>A0ABY0R2W1</accession>
<dbReference type="InterPro" id="IPR001387">
    <property type="entry name" value="Cro/C1-type_HTH"/>
</dbReference>
<dbReference type="PANTHER" id="PTHR46797:SF1">
    <property type="entry name" value="METHYLPHOSPHONATE SYNTHASE"/>
    <property type="match status" value="1"/>
</dbReference>
<reference evidence="3 4" key="1">
    <citation type="submission" date="2016-10" db="EMBL/GenBank/DDBJ databases">
        <authorList>
            <person name="Varghese N."/>
            <person name="Submissions S."/>
        </authorList>
    </citation>
    <scope>NUCLEOTIDE SEQUENCE [LARGE SCALE GENOMIC DNA]</scope>
    <source>
        <strain evidence="3 4">CGMCC 1.10941</strain>
    </source>
</reference>
<dbReference type="SUPFAM" id="SSF47413">
    <property type="entry name" value="lambda repressor-like DNA-binding domains"/>
    <property type="match status" value="1"/>
</dbReference>
<dbReference type="InterPro" id="IPR010982">
    <property type="entry name" value="Lambda_DNA-bd_dom_sf"/>
</dbReference>
<dbReference type="Gene3D" id="1.10.260.40">
    <property type="entry name" value="lambda repressor-like DNA-binding domains"/>
    <property type="match status" value="1"/>
</dbReference>
<dbReference type="SMART" id="SM00530">
    <property type="entry name" value="HTH_XRE"/>
    <property type="match status" value="1"/>
</dbReference>
<dbReference type="RefSeq" id="WP_089745638.1">
    <property type="nucleotide sequence ID" value="NZ_FNHD01000024.1"/>
</dbReference>
<evidence type="ECO:0000313" key="3">
    <source>
        <dbReference type="EMBL" id="SDM33995.1"/>
    </source>
</evidence>
<dbReference type="PROSITE" id="PS50943">
    <property type="entry name" value="HTH_CROC1"/>
    <property type="match status" value="1"/>
</dbReference>
<dbReference type="EMBL" id="FNHD01000024">
    <property type="protein sequence ID" value="SDM33995.1"/>
    <property type="molecule type" value="Genomic_DNA"/>
</dbReference>
<name>A0ABY0R2W1_9FLAO</name>
<sequence length="128" mass="14892">MNKSIGYKIKELREQKNISQEHLALQLDVSQSYLSKIENGTIEKLDFIFMQKVAEFFKVEPQYFLDDQIVQNISDTHNSAVGNMHNSTVTINNTFADDLVKSLVQNQEQMSQLMEIQNRLIEQLLKKQ</sequence>